<evidence type="ECO:0000256" key="2">
    <source>
        <dbReference type="ARBA" id="ARBA00010101"/>
    </source>
</evidence>
<evidence type="ECO:0000256" key="4">
    <source>
        <dbReference type="ARBA" id="ARBA00022679"/>
    </source>
</evidence>
<dbReference type="OrthoDB" id="40021at2759"/>
<comment type="pathway">
    <text evidence="1">Lipid metabolism.</text>
</comment>
<dbReference type="UniPathway" id="UPA00558">
    <property type="reaction ID" value="UER00742"/>
</dbReference>
<name>A0A0B1SZJ6_OESDE</name>
<evidence type="ECO:0000313" key="13">
    <source>
        <dbReference type="EMBL" id="KHJ90678.1"/>
    </source>
</evidence>
<dbReference type="AlphaFoldDB" id="A0A0B1SZJ6"/>
<evidence type="ECO:0000256" key="11">
    <source>
        <dbReference type="ARBA" id="ARBA00031473"/>
    </source>
</evidence>
<evidence type="ECO:0000256" key="10">
    <source>
        <dbReference type="ARBA" id="ARBA00024221"/>
    </source>
</evidence>
<dbReference type="GO" id="GO:0004306">
    <property type="term" value="F:ethanolamine-phosphate cytidylyltransferase activity"/>
    <property type="evidence" value="ECO:0007669"/>
    <property type="project" value="UniProtKB-EC"/>
</dbReference>
<dbReference type="EMBL" id="KN552777">
    <property type="protein sequence ID" value="KHJ90678.1"/>
    <property type="molecule type" value="Genomic_DNA"/>
</dbReference>
<keyword evidence="6" id="KW-0443">Lipid metabolism</keyword>
<dbReference type="NCBIfam" id="TIGR00125">
    <property type="entry name" value="cyt_tran_rel"/>
    <property type="match status" value="1"/>
</dbReference>
<proteinExistence type="inferred from homology"/>
<keyword evidence="7" id="KW-0594">Phospholipid biosynthesis</keyword>
<evidence type="ECO:0000256" key="3">
    <source>
        <dbReference type="ARBA" id="ARBA00022516"/>
    </source>
</evidence>
<feature type="domain" description="Cytidyltransferase-like" evidence="12">
    <location>
        <begin position="142"/>
        <end position="235"/>
    </location>
</feature>
<dbReference type="Proteomes" id="UP000053660">
    <property type="component" value="Unassembled WGS sequence"/>
</dbReference>
<dbReference type="InterPro" id="IPR014729">
    <property type="entry name" value="Rossmann-like_a/b/a_fold"/>
</dbReference>
<evidence type="ECO:0000256" key="6">
    <source>
        <dbReference type="ARBA" id="ARBA00023098"/>
    </source>
</evidence>
<evidence type="ECO:0000256" key="8">
    <source>
        <dbReference type="ARBA" id="ARBA00023264"/>
    </source>
</evidence>
<dbReference type="GO" id="GO:0006646">
    <property type="term" value="P:phosphatidylethanolamine biosynthetic process"/>
    <property type="evidence" value="ECO:0007669"/>
    <property type="project" value="UniProtKB-UniPathway"/>
</dbReference>
<keyword evidence="3" id="KW-0444">Lipid biosynthesis</keyword>
<organism evidence="13 14">
    <name type="scientific">Oesophagostomum dentatum</name>
    <name type="common">Nodular worm</name>
    <dbReference type="NCBI Taxonomy" id="61180"/>
    <lineage>
        <taxon>Eukaryota</taxon>
        <taxon>Metazoa</taxon>
        <taxon>Ecdysozoa</taxon>
        <taxon>Nematoda</taxon>
        <taxon>Chromadorea</taxon>
        <taxon>Rhabditida</taxon>
        <taxon>Rhabditina</taxon>
        <taxon>Rhabditomorpha</taxon>
        <taxon>Strongyloidea</taxon>
        <taxon>Strongylidae</taxon>
        <taxon>Oesophagostomum</taxon>
    </lineage>
</organism>
<dbReference type="InterPro" id="IPR044608">
    <property type="entry name" value="Ect1/PCYT2"/>
</dbReference>
<evidence type="ECO:0000256" key="9">
    <source>
        <dbReference type="ARBA" id="ARBA00024191"/>
    </source>
</evidence>
<evidence type="ECO:0000256" key="5">
    <source>
        <dbReference type="ARBA" id="ARBA00022695"/>
    </source>
</evidence>
<dbReference type="SUPFAM" id="SSF52374">
    <property type="entry name" value="Nucleotidylyl transferase"/>
    <property type="match status" value="2"/>
</dbReference>
<comment type="pathway">
    <text evidence="9">Phospholipid metabolism; phosphatidylethanolamine biosynthesis; phosphatidylethanolamine from ethanolamine: step 2/3.</text>
</comment>
<evidence type="ECO:0000313" key="14">
    <source>
        <dbReference type="Proteomes" id="UP000053660"/>
    </source>
</evidence>
<comment type="similarity">
    <text evidence="2">Belongs to the cytidylyltransferase family.</text>
</comment>
<sequence>MHSHFFQILRNTGQYPIFSEDERYRLVSSLKFVDRVVEDAPYHIKAEILKDQNCGLCFSQGSNNRNDYPEESSQDLRCTLAKQAFEVSCQDIIGRVIRMRTALHDGGWLYSPWHDTPFLATSETFKLFSDGSKPKPGDKIVYTCGAFDFFNVGHLAFLEKAKSFGDYLIVGIYSDEIRDLIQAEGCHPVMSLYERALCAFAYKPVDEILLGAPRFIANDMLDRFKIDVVVRGSVTPESDQERFAVAKKRGILRCWRLSVWLFLRERS</sequence>
<evidence type="ECO:0000256" key="7">
    <source>
        <dbReference type="ARBA" id="ARBA00023209"/>
    </source>
</evidence>
<dbReference type="EC" id="2.7.7.14" evidence="10"/>
<protein>
    <recommendedName>
        <fullName evidence="10">ethanolamine-phosphate cytidylyltransferase</fullName>
        <ecNumber evidence="10">2.7.7.14</ecNumber>
    </recommendedName>
    <alternativeName>
        <fullName evidence="11">CTP:phosphoethanolamine cytidylyltransferase</fullName>
    </alternativeName>
</protein>
<dbReference type="Pfam" id="PF01467">
    <property type="entry name" value="CTP_transf_like"/>
    <property type="match status" value="2"/>
</dbReference>
<dbReference type="PANTHER" id="PTHR45780">
    <property type="entry name" value="ETHANOLAMINE-PHOSPHATE CYTIDYLYLTRANSFERASE"/>
    <property type="match status" value="1"/>
</dbReference>
<keyword evidence="4 13" id="KW-0808">Transferase</keyword>
<keyword evidence="8" id="KW-1208">Phospholipid metabolism</keyword>
<gene>
    <name evidence="13" type="ORF">OESDEN_09473</name>
</gene>
<evidence type="ECO:0000259" key="12">
    <source>
        <dbReference type="Pfam" id="PF01467"/>
    </source>
</evidence>
<evidence type="ECO:0000256" key="1">
    <source>
        <dbReference type="ARBA" id="ARBA00005189"/>
    </source>
</evidence>
<dbReference type="GO" id="GO:0005737">
    <property type="term" value="C:cytoplasm"/>
    <property type="evidence" value="ECO:0007669"/>
    <property type="project" value="TreeGrafter"/>
</dbReference>
<feature type="domain" description="Cytidyltransferase-like" evidence="12">
    <location>
        <begin position="15"/>
        <end position="62"/>
    </location>
</feature>
<dbReference type="PANTHER" id="PTHR45780:SF2">
    <property type="entry name" value="ETHANOLAMINE-PHOSPHATE CYTIDYLYLTRANSFERASE"/>
    <property type="match status" value="1"/>
</dbReference>
<dbReference type="InterPro" id="IPR004821">
    <property type="entry name" value="Cyt_trans-like"/>
</dbReference>
<reference evidence="13 14" key="1">
    <citation type="submission" date="2014-03" db="EMBL/GenBank/DDBJ databases">
        <title>Draft genome of the hookworm Oesophagostomum dentatum.</title>
        <authorList>
            <person name="Mitreva M."/>
        </authorList>
    </citation>
    <scope>NUCLEOTIDE SEQUENCE [LARGE SCALE GENOMIC DNA]</scope>
    <source>
        <strain evidence="13 14">OD-Hann</strain>
    </source>
</reference>
<accession>A0A0B1SZJ6</accession>
<keyword evidence="5" id="KW-0548">Nucleotidyltransferase</keyword>
<dbReference type="Gene3D" id="3.40.50.620">
    <property type="entry name" value="HUPs"/>
    <property type="match status" value="2"/>
</dbReference>
<keyword evidence="14" id="KW-1185">Reference proteome</keyword>